<evidence type="ECO:0000313" key="3">
    <source>
        <dbReference type="EMBL" id="GAA2429014.1"/>
    </source>
</evidence>
<evidence type="ECO:0000259" key="2">
    <source>
        <dbReference type="Pfam" id="PF07859"/>
    </source>
</evidence>
<dbReference type="Proteomes" id="UP001501638">
    <property type="component" value="Unassembled WGS sequence"/>
</dbReference>
<name>A0ABN3JIG0_9ACTN</name>
<keyword evidence="1 3" id="KW-0378">Hydrolase</keyword>
<evidence type="ECO:0000313" key="4">
    <source>
        <dbReference type="Proteomes" id="UP001501638"/>
    </source>
</evidence>
<feature type="domain" description="Alpha/beta hydrolase fold-3" evidence="2">
    <location>
        <begin position="86"/>
        <end position="292"/>
    </location>
</feature>
<protein>
    <submittedName>
        <fullName evidence="3">Alpha/beta hydrolase</fullName>
    </submittedName>
</protein>
<dbReference type="SUPFAM" id="SSF53474">
    <property type="entry name" value="alpha/beta-Hydrolases"/>
    <property type="match status" value="1"/>
</dbReference>
<dbReference type="GO" id="GO:0016787">
    <property type="term" value="F:hydrolase activity"/>
    <property type="evidence" value="ECO:0007669"/>
    <property type="project" value="UniProtKB-KW"/>
</dbReference>
<dbReference type="PANTHER" id="PTHR48081">
    <property type="entry name" value="AB HYDROLASE SUPERFAMILY PROTEIN C4A8.06C"/>
    <property type="match status" value="1"/>
</dbReference>
<dbReference type="Pfam" id="PF07859">
    <property type="entry name" value="Abhydrolase_3"/>
    <property type="match status" value="1"/>
</dbReference>
<evidence type="ECO:0000256" key="1">
    <source>
        <dbReference type="ARBA" id="ARBA00022801"/>
    </source>
</evidence>
<gene>
    <name evidence="3" type="ORF">GCM10010405_09730</name>
</gene>
<dbReference type="InterPro" id="IPR029058">
    <property type="entry name" value="AB_hydrolase_fold"/>
</dbReference>
<dbReference type="EMBL" id="BAAASZ010000007">
    <property type="protein sequence ID" value="GAA2429014.1"/>
    <property type="molecule type" value="Genomic_DNA"/>
</dbReference>
<dbReference type="InterPro" id="IPR050300">
    <property type="entry name" value="GDXG_lipolytic_enzyme"/>
</dbReference>
<keyword evidence="4" id="KW-1185">Reference proteome</keyword>
<organism evidence="3 4">
    <name type="scientific">Streptomyces macrosporus</name>
    <dbReference type="NCBI Taxonomy" id="44032"/>
    <lineage>
        <taxon>Bacteria</taxon>
        <taxon>Bacillati</taxon>
        <taxon>Actinomycetota</taxon>
        <taxon>Actinomycetes</taxon>
        <taxon>Kitasatosporales</taxon>
        <taxon>Streptomycetaceae</taxon>
        <taxon>Streptomyces</taxon>
    </lineage>
</organism>
<reference evidence="3 4" key="1">
    <citation type="journal article" date="2019" name="Int. J. Syst. Evol. Microbiol.">
        <title>The Global Catalogue of Microorganisms (GCM) 10K type strain sequencing project: providing services to taxonomists for standard genome sequencing and annotation.</title>
        <authorList>
            <consortium name="The Broad Institute Genomics Platform"/>
            <consortium name="The Broad Institute Genome Sequencing Center for Infectious Disease"/>
            <person name="Wu L."/>
            <person name="Ma J."/>
        </authorList>
    </citation>
    <scope>NUCLEOTIDE SEQUENCE [LARGE SCALE GENOMIC DNA]</scope>
    <source>
        <strain evidence="3 4">JCM 6305</strain>
    </source>
</reference>
<dbReference type="Gene3D" id="3.40.50.1820">
    <property type="entry name" value="alpha/beta hydrolase"/>
    <property type="match status" value="1"/>
</dbReference>
<accession>A0ABN3JIG0</accession>
<dbReference type="PANTHER" id="PTHR48081:SF8">
    <property type="entry name" value="ALPHA_BETA HYDROLASE FOLD-3 DOMAIN-CONTAINING PROTEIN-RELATED"/>
    <property type="match status" value="1"/>
</dbReference>
<dbReference type="InterPro" id="IPR013094">
    <property type="entry name" value="AB_hydrolase_3"/>
</dbReference>
<proteinExistence type="predicted"/>
<comment type="caution">
    <text evidence="3">The sequence shown here is derived from an EMBL/GenBank/DDBJ whole genome shotgun (WGS) entry which is preliminary data.</text>
</comment>
<sequence>MSALLDSELVDSERRQPFVSFADPLKARRNFRRAVALSRALRGPVPELSDVEFKDSSFRADDDGREISVRIYEPISPQRSRPFPVLLYFHGGAFAAGDLDTEHDRCLRFSKDARCAVVSVDYRRPPEHPFPAPAEDCYAALREVARTAGENGWDADRLAVGGSSAGGNLAAAVALMSRDRGGPPLVLQMLLYPALDDRLESDSFRRFRRASGWDVEDSPHMWRHYLGEHAQEPPAHAAPARCADFRGVAPAYLLVAEVDALRDEGIDYACRMMRDGVPVELHCYAKAFHGFELAAPEAAVTRRAREDQAAALRAAFARRG</sequence>